<reference evidence="4 5" key="1">
    <citation type="submission" date="2022-08" db="EMBL/GenBank/DDBJ databases">
        <title>Tractidigestivibacter montrealensis type strain KD21.</title>
        <authorList>
            <person name="Diop K."/>
            <person name="Richard C."/>
            <person name="Routy B."/>
        </authorList>
    </citation>
    <scope>NUCLEOTIDE SEQUENCE [LARGE SCALE GENOMIC DNA]</scope>
    <source>
        <strain evidence="4 5">KD21</strain>
    </source>
</reference>
<dbReference type="SUPFAM" id="SSF56574">
    <property type="entry name" value="Serpins"/>
    <property type="match status" value="1"/>
</dbReference>
<keyword evidence="2" id="KW-0732">Signal</keyword>
<dbReference type="RefSeq" id="WP_258498387.1">
    <property type="nucleotide sequence ID" value="NZ_JANSKA010000001.1"/>
</dbReference>
<sequence>MERLVKRRTVLALLGMPAALSLGTALTGCRNNAQDNAPAISATDLTADVKDASLTQGPIANALTDQTTMHALFDFTSRLLQGTYPTNQQANVLVSPLSALFALALAETGATSDTLSQLETATGMDIDSLATYLGAYARRISGEGLYDTQQNGGALALKCANSIWLRASDDLSVSDDYLATCKGNLYAQAFSAPFDSTTADDINSWVSSKTDGMIDQLVERITEDEQLFLINALAFDDVWQEPYEEGDVQGDTFTTEEGDEQSVRMMHSHETAYLENNLAEGFLKPYKDYNFAFVALLPKQDVQLADLVASLDGTSLHEVIANPISNIKASAGLPKFSLDYQTTLNDQLVAMGVRDAFDPKLADFSRLATLKDGNLAISTVLQKTFIDVNETGTKAAAVTSIGMTCSTATPDEPEVREVILDRPFVYFIIDNMTLTPLFAGVLTHME</sequence>
<protein>
    <submittedName>
        <fullName evidence="4">Serpin family protein</fullName>
    </submittedName>
</protein>
<dbReference type="PANTHER" id="PTHR11461">
    <property type="entry name" value="SERINE PROTEASE INHIBITOR, SERPIN"/>
    <property type="match status" value="1"/>
</dbReference>
<dbReference type="Proteomes" id="UP001204320">
    <property type="component" value="Unassembled WGS sequence"/>
</dbReference>
<dbReference type="InterPro" id="IPR042185">
    <property type="entry name" value="Serpin_sf_2"/>
</dbReference>
<dbReference type="PROSITE" id="PS00284">
    <property type="entry name" value="SERPIN"/>
    <property type="match status" value="1"/>
</dbReference>
<comment type="similarity">
    <text evidence="1">Belongs to the serpin family.</text>
</comment>
<dbReference type="PANTHER" id="PTHR11461:SF211">
    <property type="entry name" value="GH10112P-RELATED"/>
    <property type="match status" value="1"/>
</dbReference>
<organism evidence="4 5">
    <name type="scientific">Tractidigestivibacter montrealensis</name>
    <dbReference type="NCBI Taxonomy" id="2972466"/>
    <lineage>
        <taxon>Bacteria</taxon>
        <taxon>Bacillati</taxon>
        <taxon>Actinomycetota</taxon>
        <taxon>Coriobacteriia</taxon>
        <taxon>Coriobacteriales</taxon>
        <taxon>Atopobiaceae</taxon>
        <taxon>Tractidigestivibacter</taxon>
    </lineage>
</organism>
<name>A0ABT1Z5S3_9ACTN</name>
<dbReference type="InterPro" id="IPR036186">
    <property type="entry name" value="Serpin_sf"/>
</dbReference>
<evidence type="ECO:0000313" key="5">
    <source>
        <dbReference type="Proteomes" id="UP001204320"/>
    </source>
</evidence>
<evidence type="ECO:0000256" key="1">
    <source>
        <dbReference type="RuleBase" id="RU000411"/>
    </source>
</evidence>
<dbReference type="InterPro" id="IPR000215">
    <property type="entry name" value="Serpin_fam"/>
</dbReference>
<feature type="signal peptide" evidence="2">
    <location>
        <begin position="1"/>
        <end position="27"/>
    </location>
</feature>
<dbReference type="Pfam" id="PF00079">
    <property type="entry name" value="Serpin"/>
    <property type="match status" value="1"/>
</dbReference>
<evidence type="ECO:0000259" key="3">
    <source>
        <dbReference type="SMART" id="SM00093"/>
    </source>
</evidence>
<dbReference type="Gene3D" id="2.30.39.10">
    <property type="entry name" value="Alpha-1-antitrypsin, domain 1"/>
    <property type="match status" value="1"/>
</dbReference>
<keyword evidence="5" id="KW-1185">Reference proteome</keyword>
<dbReference type="CDD" id="cd19589">
    <property type="entry name" value="serpin_tengpin-like"/>
    <property type="match status" value="1"/>
</dbReference>
<comment type="caution">
    <text evidence="4">The sequence shown here is derived from an EMBL/GenBank/DDBJ whole genome shotgun (WGS) entry which is preliminary data.</text>
</comment>
<dbReference type="PROSITE" id="PS51257">
    <property type="entry name" value="PROKAR_LIPOPROTEIN"/>
    <property type="match status" value="1"/>
</dbReference>
<dbReference type="InterPro" id="IPR023796">
    <property type="entry name" value="Serpin_dom"/>
</dbReference>
<accession>A0ABT1Z5S3</accession>
<dbReference type="SMART" id="SM00093">
    <property type="entry name" value="SERPIN"/>
    <property type="match status" value="1"/>
</dbReference>
<dbReference type="EMBL" id="JANSKA010000001">
    <property type="protein sequence ID" value="MCR9035561.1"/>
    <property type="molecule type" value="Genomic_DNA"/>
</dbReference>
<feature type="chain" id="PRO_5046270553" evidence="2">
    <location>
        <begin position="28"/>
        <end position="446"/>
    </location>
</feature>
<evidence type="ECO:0000256" key="2">
    <source>
        <dbReference type="SAM" id="SignalP"/>
    </source>
</evidence>
<dbReference type="InterPro" id="IPR023795">
    <property type="entry name" value="Serpin_CS"/>
</dbReference>
<evidence type="ECO:0000313" key="4">
    <source>
        <dbReference type="EMBL" id="MCR9035561.1"/>
    </source>
</evidence>
<proteinExistence type="inferred from homology"/>
<dbReference type="Gene3D" id="3.30.497.10">
    <property type="entry name" value="Antithrombin, subunit I, domain 2"/>
    <property type="match status" value="1"/>
</dbReference>
<feature type="domain" description="Serpin" evidence="3">
    <location>
        <begin position="77"/>
        <end position="445"/>
    </location>
</feature>
<dbReference type="InterPro" id="IPR042178">
    <property type="entry name" value="Serpin_sf_1"/>
</dbReference>
<gene>
    <name evidence="4" type="ORF">NVS32_01115</name>
</gene>